<protein>
    <submittedName>
        <fullName evidence="3">Putative Late nodulin</fullName>
    </submittedName>
</protein>
<accession>A0A396I199</accession>
<evidence type="ECO:0000256" key="1">
    <source>
        <dbReference type="SAM" id="Phobius"/>
    </source>
</evidence>
<evidence type="ECO:0000313" key="4">
    <source>
        <dbReference type="Proteomes" id="UP000265566"/>
    </source>
</evidence>
<gene>
    <name evidence="3" type="ORF">MtrunA17_Chr4g0012471</name>
</gene>
<reference evidence="4" key="1">
    <citation type="journal article" date="2018" name="Nat. Plants">
        <title>Whole-genome landscape of Medicago truncatula symbiotic genes.</title>
        <authorList>
            <person name="Pecrix Y."/>
            <person name="Staton S.E."/>
            <person name="Sallet E."/>
            <person name="Lelandais-Briere C."/>
            <person name="Moreau S."/>
            <person name="Carrere S."/>
            <person name="Blein T."/>
            <person name="Jardinaud M.F."/>
            <person name="Latrasse D."/>
            <person name="Zouine M."/>
            <person name="Zahm M."/>
            <person name="Kreplak J."/>
            <person name="Mayjonade B."/>
            <person name="Satge C."/>
            <person name="Perez M."/>
            <person name="Cauet S."/>
            <person name="Marande W."/>
            <person name="Chantry-Darmon C."/>
            <person name="Lopez-Roques C."/>
            <person name="Bouchez O."/>
            <person name="Berard A."/>
            <person name="Debelle F."/>
            <person name="Munos S."/>
            <person name="Bendahmane A."/>
            <person name="Berges H."/>
            <person name="Niebel A."/>
            <person name="Buitink J."/>
            <person name="Frugier F."/>
            <person name="Benhamed M."/>
            <person name="Crespi M."/>
            <person name="Gouzy J."/>
            <person name="Gamas P."/>
        </authorList>
    </citation>
    <scope>NUCLEOTIDE SEQUENCE [LARGE SCALE GENOMIC DNA]</scope>
    <source>
        <strain evidence="4">cv. Jemalong A17</strain>
    </source>
</reference>
<keyword evidence="1" id="KW-0472">Membrane</keyword>
<feature type="domain" description="Late nodulin" evidence="2">
    <location>
        <begin position="24"/>
        <end position="80"/>
    </location>
</feature>
<name>A0A396I199_MEDTR</name>
<dbReference type="EMBL" id="PSQE01000004">
    <property type="protein sequence ID" value="RHN59359.1"/>
    <property type="molecule type" value="Genomic_DNA"/>
</dbReference>
<sequence length="83" mass="9565">MNFTIHYKEIKSFTIIWMQIGKNMVETLKLVYVIILFFSIFLCIAVSNSSFSEIIDSACKTDKDCPKLHKVNVRCRKGKCVAI</sequence>
<keyword evidence="1" id="KW-0812">Transmembrane</keyword>
<dbReference type="InterPro" id="IPR009810">
    <property type="entry name" value="Nodulin_late_dom"/>
</dbReference>
<comment type="caution">
    <text evidence="3">The sequence shown here is derived from an EMBL/GenBank/DDBJ whole genome shotgun (WGS) entry which is preliminary data.</text>
</comment>
<evidence type="ECO:0000313" key="3">
    <source>
        <dbReference type="EMBL" id="RHN59359.1"/>
    </source>
</evidence>
<dbReference type="GO" id="GO:0046872">
    <property type="term" value="F:metal ion binding"/>
    <property type="evidence" value="ECO:0007669"/>
    <property type="project" value="InterPro"/>
</dbReference>
<dbReference type="Gramene" id="rna21384">
    <property type="protein sequence ID" value="RHN59359.1"/>
    <property type="gene ID" value="gene21384"/>
</dbReference>
<organism evidence="3 4">
    <name type="scientific">Medicago truncatula</name>
    <name type="common">Barrel medic</name>
    <name type="synonym">Medicago tribuloides</name>
    <dbReference type="NCBI Taxonomy" id="3880"/>
    <lineage>
        <taxon>Eukaryota</taxon>
        <taxon>Viridiplantae</taxon>
        <taxon>Streptophyta</taxon>
        <taxon>Embryophyta</taxon>
        <taxon>Tracheophyta</taxon>
        <taxon>Spermatophyta</taxon>
        <taxon>Magnoliopsida</taxon>
        <taxon>eudicotyledons</taxon>
        <taxon>Gunneridae</taxon>
        <taxon>Pentapetalae</taxon>
        <taxon>rosids</taxon>
        <taxon>fabids</taxon>
        <taxon>Fabales</taxon>
        <taxon>Fabaceae</taxon>
        <taxon>Papilionoideae</taxon>
        <taxon>50 kb inversion clade</taxon>
        <taxon>NPAAA clade</taxon>
        <taxon>Hologalegina</taxon>
        <taxon>IRL clade</taxon>
        <taxon>Trifolieae</taxon>
        <taxon>Medicago</taxon>
    </lineage>
</organism>
<dbReference type="Proteomes" id="UP000265566">
    <property type="component" value="Chromosome 4"/>
</dbReference>
<proteinExistence type="predicted"/>
<keyword evidence="1" id="KW-1133">Transmembrane helix</keyword>
<evidence type="ECO:0000259" key="2">
    <source>
        <dbReference type="Pfam" id="PF07127"/>
    </source>
</evidence>
<dbReference type="Pfam" id="PF07127">
    <property type="entry name" value="Nodulin_late"/>
    <property type="match status" value="1"/>
</dbReference>
<dbReference type="AlphaFoldDB" id="A0A396I199"/>
<feature type="transmembrane region" description="Helical" evidence="1">
    <location>
        <begin position="30"/>
        <end position="51"/>
    </location>
</feature>